<reference evidence="1" key="1">
    <citation type="journal article" date="2020" name="Stud. Mycol.">
        <title>101 Dothideomycetes genomes: a test case for predicting lifestyles and emergence of pathogens.</title>
        <authorList>
            <person name="Haridas S."/>
            <person name="Albert R."/>
            <person name="Binder M."/>
            <person name="Bloem J."/>
            <person name="Labutti K."/>
            <person name="Salamov A."/>
            <person name="Andreopoulos B."/>
            <person name="Baker S."/>
            <person name="Barry K."/>
            <person name="Bills G."/>
            <person name="Bluhm B."/>
            <person name="Cannon C."/>
            <person name="Castanera R."/>
            <person name="Culley D."/>
            <person name="Daum C."/>
            <person name="Ezra D."/>
            <person name="Gonzalez J."/>
            <person name="Henrissat B."/>
            <person name="Kuo A."/>
            <person name="Liang C."/>
            <person name="Lipzen A."/>
            <person name="Lutzoni F."/>
            <person name="Magnuson J."/>
            <person name="Mondo S."/>
            <person name="Nolan M."/>
            <person name="Ohm R."/>
            <person name="Pangilinan J."/>
            <person name="Park H.-J."/>
            <person name="Ramirez L."/>
            <person name="Alfaro M."/>
            <person name="Sun H."/>
            <person name="Tritt A."/>
            <person name="Yoshinaga Y."/>
            <person name="Zwiers L.-H."/>
            <person name="Turgeon B."/>
            <person name="Goodwin S."/>
            <person name="Spatafora J."/>
            <person name="Crous P."/>
            <person name="Grigoriev I."/>
        </authorList>
    </citation>
    <scope>NUCLEOTIDE SEQUENCE</scope>
    <source>
        <strain evidence="1">CBS 525.71</strain>
    </source>
</reference>
<dbReference type="EMBL" id="MU006726">
    <property type="protein sequence ID" value="KAF2625253.1"/>
    <property type="molecule type" value="Genomic_DNA"/>
</dbReference>
<sequence>MTSYNKDTDAIQHSPALSSETSSQLDDTYEAYKNNQTADVDLVEAKKTLRKIDFRILPILFFTYLLQYLDKNGINYASAFGLQEGTNLKGQDYSWLGSIFYFGYLAGQYPGSYLLQRLPMAKFLGFCTLGWGVILMTTPACHNFAGMAANRFLLGLFEATVNPGFVLIISMWYTSAEQPLRLGAYYCTNGIATMFGGLIGYAVGHIKSGLPRWMYVFLIFGSASTVMGIVILLFLPDLPTTAKFLTERQRGIAVNRVSGNRQGVKNKHFKVYQAWQTLYDPKTWILFVMATGAQIPNSALTTFSSMIIKSFGVDTLGTQYLQIPGGAVQFVSLLVGSYICTHWPNSRCLTMTVANIICIIGASLLVALPSNNKWGRLVALWMCYFQGLGFSMSLTIVSSNIAGYTKKQLTGAALFTGYCVGNIIGPQTFKSSEAPGYKSAYIAMLIGYSVKLIAVLVLFAYMWSINKKRDRESASGVQLTDEETKAAVEAGMHDVTEIDNKGFRYIL</sequence>
<name>A0ACB6RVV2_9PLEO</name>
<gene>
    <name evidence="1" type="ORF">BU25DRAFT_441419</name>
</gene>
<accession>A0ACB6RVV2</accession>
<proteinExistence type="predicted"/>
<evidence type="ECO:0000313" key="2">
    <source>
        <dbReference type="Proteomes" id="UP000799754"/>
    </source>
</evidence>
<keyword evidence="2" id="KW-1185">Reference proteome</keyword>
<comment type="caution">
    <text evidence="1">The sequence shown here is derived from an EMBL/GenBank/DDBJ whole genome shotgun (WGS) entry which is preliminary data.</text>
</comment>
<evidence type="ECO:0000313" key="1">
    <source>
        <dbReference type="EMBL" id="KAF2625253.1"/>
    </source>
</evidence>
<protein>
    <submittedName>
        <fullName evidence="1">MFS general substrate transporter</fullName>
    </submittedName>
</protein>
<organism evidence="1 2">
    <name type="scientific">Macroventuria anomochaeta</name>
    <dbReference type="NCBI Taxonomy" id="301207"/>
    <lineage>
        <taxon>Eukaryota</taxon>
        <taxon>Fungi</taxon>
        <taxon>Dikarya</taxon>
        <taxon>Ascomycota</taxon>
        <taxon>Pezizomycotina</taxon>
        <taxon>Dothideomycetes</taxon>
        <taxon>Pleosporomycetidae</taxon>
        <taxon>Pleosporales</taxon>
        <taxon>Pleosporineae</taxon>
        <taxon>Didymellaceae</taxon>
        <taxon>Macroventuria</taxon>
    </lineage>
</organism>
<dbReference type="Proteomes" id="UP000799754">
    <property type="component" value="Unassembled WGS sequence"/>
</dbReference>